<evidence type="ECO:0000256" key="1">
    <source>
        <dbReference type="SAM" id="MobiDB-lite"/>
    </source>
</evidence>
<feature type="compositionally biased region" description="Basic and acidic residues" evidence="1">
    <location>
        <begin position="16"/>
        <end position="38"/>
    </location>
</feature>
<name>A0A9Q1JJB6_9CARY</name>
<feature type="compositionally biased region" description="Acidic residues" evidence="1">
    <location>
        <begin position="352"/>
        <end position="362"/>
    </location>
</feature>
<dbReference type="Proteomes" id="UP001153076">
    <property type="component" value="Unassembled WGS sequence"/>
</dbReference>
<feature type="region of interest" description="Disordered" evidence="1">
    <location>
        <begin position="16"/>
        <end position="69"/>
    </location>
</feature>
<sequence>MTLVNRVKYMYKPIPTDKAETTSTEVHDSNALDAKDIQAEQAPMEESGKTENILTQQPDFPEENPKEEDNQAYVRITCPMPNITLVKEKPSSGEAILQGNVEKDLDISSSAKAEQPDDREKFSLEVEELAAKEAKETISVTQLEHKSKDVALVEDHANQRAEMLHVDTVCQLEESHANSCTATTDENKQMVSLEKVPEIHDEGRSNSEEIDPEKHHKTISSGLLADEKSVLTSEADQTTMSDATEETADQKGFYGEGQHPADDETIARSQKADNKQTPIEKTKILDEKDKVLFIVAAQDAASNRICLLSFSSQNRKASFLILKIVLFYRTYVPYNKHNKQVQVSKQTAESDDKAEEYTTEDEDTLLLSGQKEAAFRGKVSSLDIPNTQASSVVPRTPEATEERKAKILTNDSDSPTDPKHPENVITVTDGLFLEKCAINTHEKPCQLSEENQQPTREVIQEDRV</sequence>
<comment type="caution">
    <text evidence="2">The sequence shown here is derived from an EMBL/GenBank/DDBJ whole genome shotgun (WGS) entry which is preliminary data.</text>
</comment>
<keyword evidence="3" id="KW-1185">Reference proteome</keyword>
<feature type="compositionally biased region" description="Basic and acidic residues" evidence="1">
    <location>
        <begin position="198"/>
        <end position="207"/>
    </location>
</feature>
<protein>
    <submittedName>
        <fullName evidence="2">Uncharacterized protein</fullName>
    </submittedName>
</protein>
<feature type="region of interest" description="Disordered" evidence="1">
    <location>
        <begin position="232"/>
        <end position="281"/>
    </location>
</feature>
<dbReference type="EMBL" id="JAKOGI010002952">
    <property type="protein sequence ID" value="KAJ8421053.1"/>
    <property type="molecule type" value="Genomic_DNA"/>
</dbReference>
<feature type="region of interest" description="Disordered" evidence="1">
    <location>
        <begin position="340"/>
        <end position="362"/>
    </location>
</feature>
<feature type="region of interest" description="Disordered" evidence="1">
    <location>
        <begin position="198"/>
        <end position="219"/>
    </location>
</feature>
<evidence type="ECO:0000313" key="3">
    <source>
        <dbReference type="Proteomes" id="UP001153076"/>
    </source>
</evidence>
<reference evidence="2" key="1">
    <citation type="submission" date="2022-04" db="EMBL/GenBank/DDBJ databases">
        <title>Carnegiea gigantea Genome sequencing and assembly v2.</title>
        <authorList>
            <person name="Copetti D."/>
            <person name="Sanderson M.J."/>
            <person name="Burquez A."/>
            <person name="Wojciechowski M.F."/>
        </authorList>
    </citation>
    <scope>NUCLEOTIDE SEQUENCE</scope>
    <source>
        <strain evidence="2">SGP5-SGP5p</strain>
        <tissue evidence="2">Aerial part</tissue>
    </source>
</reference>
<gene>
    <name evidence="2" type="ORF">Cgig2_015013</name>
</gene>
<proteinExistence type="predicted"/>
<organism evidence="2 3">
    <name type="scientific">Carnegiea gigantea</name>
    <dbReference type="NCBI Taxonomy" id="171969"/>
    <lineage>
        <taxon>Eukaryota</taxon>
        <taxon>Viridiplantae</taxon>
        <taxon>Streptophyta</taxon>
        <taxon>Embryophyta</taxon>
        <taxon>Tracheophyta</taxon>
        <taxon>Spermatophyta</taxon>
        <taxon>Magnoliopsida</taxon>
        <taxon>eudicotyledons</taxon>
        <taxon>Gunneridae</taxon>
        <taxon>Pentapetalae</taxon>
        <taxon>Caryophyllales</taxon>
        <taxon>Cactineae</taxon>
        <taxon>Cactaceae</taxon>
        <taxon>Cactoideae</taxon>
        <taxon>Echinocereeae</taxon>
        <taxon>Carnegiea</taxon>
    </lineage>
</organism>
<accession>A0A9Q1JJB6</accession>
<evidence type="ECO:0000313" key="2">
    <source>
        <dbReference type="EMBL" id="KAJ8421053.1"/>
    </source>
</evidence>
<feature type="region of interest" description="Disordered" evidence="1">
    <location>
        <begin position="445"/>
        <end position="464"/>
    </location>
</feature>
<feature type="compositionally biased region" description="Basic and acidic residues" evidence="1">
    <location>
        <begin position="259"/>
        <end position="281"/>
    </location>
</feature>
<feature type="compositionally biased region" description="Polar residues" evidence="1">
    <location>
        <begin position="232"/>
        <end position="242"/>
    </location>
</feature>
<dbReference type="AlphaFoldDB" id="A0A9Q1JJB6"/>